<evidence type="ECO:0000313" key="2">
    <source>
        <dbReference type="EMBL" id="MBB3974040.1"/>
    </source>
</evidence>
<feature type="compositionally biased region" description="Basic residues" evidence="1">
    <location>
        <begin position="229"/>
        <end position="239"/>
    </location>
</feature>
<feature type="region of interest" description="Disordered" evidence="1">
    <location>
        <begin position="1"/>
        <end position="54"/>
    </location>
</feature>
<evidence type="ECO:0000256" key="1">
    <source>
        <dbReference type="SAM" id="MobiDB-lite"/>
    </source>
</evidence>
<dbReference type="RefSeq" id="WP_183395895.1">
    <property type="nucleotide sequence ID" value="NZ_JACIDR010000004.1"/>
</dbReference>
<protein>
    <recommendedName>
        <fullName evidence="4">DUF3306 domain-containing protein</fullName>
    </recommendedName>
</protein>
<comment type="caution">
    <text evidence="2">The sequence shown here is derived from an EMBL/GenBank/DDBJ whole genome shotgun (WGS) entry which is preliminary data.</text>
</comment>
<dbReference type="Proteomes" id="UP000528964">
    <property type="component" value="Unassembled WGS sequence"/>
</dbReference>
<sequence length="239" mass="25051">MSGDFLSRWSRRKAEAAAPSPPSDAGPEPQSIEALGQEASPPPEALVGEEAEAPVELSAEEIAALPPVEELTPGSDLAPFLRAGVPTLLRNAALRRMWAIDPAIRDFLNDAREYAYDWNTPGGVPGLGPLLPSDDVREMVRCVFDGQARRANARQDTAAGVEEPDVTGPSDGADRPPEPLQEAPQSLGHAPARLDEAASAAAVPDGRLATIEARPAEARDAAGEPAPGRFRRHGGATPA</sequence>
<accession>A0A7W6D4A2</accession>
<evidence type="ECO:0000313" key="3">
    <source>
        <dbReference type="Proteomes" id="UP000528964"/>
    </source>
</evidence>
<organism evidence="2 3">
    <name type="scientific">Hansschlegelia beijingensis</name>
    <dbReference type="NCBI Taxonomy" id="1133344"/>
    <lineage>
        <taxon>Bacteria</taxon>
        <taxon>Pseudomonadati</taxon>
        <taxon>Pseudomonadota</taxon>
        <taxon>Alphaproteobacteria</taxon>
        <taxon>Hyphomicrobiales</taxon>
        <taxon>Methylopilaceae</taxon>
        <taxon>Hansschlegelia</taxon>
    </lineage>
</organism>
<dbReference type="InterPro" id="IPR021735">
    <property type="entry name" value="DUF3306"/>
</dbReference>
<dbReference type="AlphaFoldDB" id="A0A7W6D4A2"/>
<keyword evidence="3" id="KW-1185">Reference proteome</keyword>
<feature type="region of interest" description="Disordered" evidence="1">
    <location>
        <begin position="150"/>
        <end position="239"/>
    </location>
</feature>
<gene>
    <name evidence="2" type="ORF">GGR24_002717</name>
</gene>
<dbReference type="EMBL" id="JACIDR010000004">
    <property type="protein sequence ID" value="MBB3974040.1"/>
    <property type="molecule type" value="Genomic_DNA"/>
</dbReference>
<reference evidence="2 3" key="1">
    <citation type="submission" date="2020-08" db="EMBL/GenBank/DDBJ databases">
        <title>Genomic Encyclopedia of Type Strains, Phase IV (KMG-IV): sequencing the most valuable type-strain genomes for metagenomic binning, comparative biology and taxonomic classification.</title>
        <authorList>
            <person name="Goeker M."/>
        </authorList>
    </citation>
    <scope>NUCLEOTIDE SEQUENCE [LARGE SCALE GENOMIC DNA]</scope>
    <source>
        <strain evidence="2 3">DSM 25481</strain>
    </source>
</reference>
<evidence type="ECO:0008006" key="4">
    <source>
        <dbReference type="Google" id="ProtNLM"/>
    </source>
</evidence>
<dbReference type="Pfam" id="PF11748">
    <property type="entry name" value="DUF3306"/>
    <property type="match status" value="1"/>
</dbReference>
<proteinExistence type="predicted"/>
<name>A0A7W6D4A2_9HYPH</name>